<sequence length="30" mass="3366">MRAWICNNQRRCILSAEKIGVSITGLMLTS</sequence>
<reference evidence="2" key="1">
    <citation type="journal article" date="2022" name="Nat. Commun.">
        <title>Chromosome evolution and the genetic basis of agronomically important traits in greater yam.</title>
        <authorList>
            <person name="Bredeson J.V."/>
            <person name="Lyons J.B."/>
            <person name="Oniyinde I.O."/>
            <person name="Okereke N.R."/>
            <person name="Kolade O."/>
            <person name="Nnabue I."/>
            <person name="Nwadili C.O."/>
            <person name="Hribova E."/>
            <person name="Parker M."/>
            <person name="Nwogha J."/>
            <person name="Shu S."/>
            <person name="Carlson J."/>
            <person name="Kariba R."/>
            <person name="Muthemba S."/>
            <person name="Knop K."/>
            <person name="Barton G.J."/>
            <person name="Sherwood A.V."/>
            <person name="Lopez-Montes A."/>
            <person name="Asiedu R."/>
            <person name="Jamnadass R."/>
            <person name="Muchugi A."/>
            <person name="Goodstein D."/>
            <person name="Egesi C.N."/>
            <person name="Featherston J."/>
            <person name="Asfaw A."/>
            <person name="Simpson G.G."/>
            <person name="Dolezel J."/>
            <person name="Hendre P.S."/>
            <person name="Van Deynze A."/>
            <person name="Kumar P.L."/>
            <person name="Obidiegwu J.E."/>
            <person name="Bhattacharjee R."/>
            <person name="Rokhsar D.S."/>
        </authorList>
    </citation>
    <scope>NUCLEOTIDE SEQUENCE [LARGE SCALE GENOMIC DNA]</scope>
    <source>
        <strain evidence="2">cv. TDa95/00328</strain>
    </source>
</reference>
<organism evidence="1 2">
    <name type="scientific">Dioscorea alata</name>
    <name type="common">Purple yam</name>
    <dbReference type="NCBI Taxonomy" id="55571"/>
    <lineage>
        <taxon>Eukaryota</taxon>
        <taxon>Viridiplantae</taxon>
        <taxon>Streptophyta</taxon>
        <taxon>Embryophyta</taxon>
        <taxon>Tracheophyta</taxon>
        <taxon>Spermatophyta</taxon>
        <taxon>Magnoliopsida</taxon>
        <taxon>Liliopsida</taxon>
        <taxon>Dioscoreales</taxon>
        <taxon>Dioscoreaceae</taxon>
        <taxon>Dioscorea</taxon>
    </lineage>
</organism>
<keyword evidence="2" id="KW-1185">Reference proteome</keyword>
<protein>
    <submittedName>
        <fullName evidence="1">Uncharacterized protein</fullName>
    </submittedName>
</protein>
<evidence type="ECO:0000313" key="2">
    <source>
        <dbReference type="Proteomes" id="UP000827976"/>
    </source>
</evidence>
<accession>A0ACB7VA97</accession>
<comment type="caution">
    <text evidence="1">The sequence shown here is derived from an EMBL/GenBank/DDBJ whole genome shotgun (WGS) entry which is preliminary data.</text>
</comment>
<dbReference type="EMBL" id="CM037020">
    <property type="protein sequence ID" value="KAH7670523.1"/>
    <property type="molecule type" value="Genomic_DNA"/>
</dbReference>
<gene>
    <name evidence="1" type="ORF">IHE45_10G032600</name>
</gene>
<evidence type="ECO:0000313" key="1">
    <source>
        <dbReference type="EMBL" id="KAH7670523.1"/>
    </source>
</evidence>
<dbReference type="Proteomes" id="UP000827976">
    <property type="component" value="Chromosome 10"/>
</dbReference>
<name>A0ACB7VA97_DIOAL</name>
<proteinExistence type="predicted"/>